<dbReference type="NCBIfam" id="NF010094">
    <property type="entry name" value="PRK13580.1"/>
    <property type="match status" value="1"/>
</dbReference>
<comment type="subunit">
    <text evidence="8">Homodimer.</text>
</comment>
<comment type="caution">
    <text evidence="8">Lacks conserved residue(s) required for the propagation of feature annotation.</text>
</comment>
<dbReference type="RefSeq" id="WP_013967599.1">
    <property type="nucleotide sequence ID" value="NC_015732.1"/>
</dbReference>
<comment type="catalytic activity">
    <reaction evidence="8">
        <text>(6R)-5,10-methylene-5,6,7,8-tetrahydrofolate + glycine + H2O = (6S)-5,6,7,8-tetrahydrofolate + L-serine</text>
        <dbReference type="Rhea" id="RHEA:15481"/>
        <dbReference type="ChEBI" id="CHEBI:15377"/>
        <dbReference type="ChEBI" id="CHEBI:15636"/>
        <dbReference type="ChEBI" id="CHEBI:33384"/>
        <dbReference type="ChEBI" id="CHEBI:57305"/>
        <dbReference type="ChEBI" id="CHEBI:57453"/>
        <dbReference type="EC" id="2.1.2.1"/>
    </reaction>
</comment>
<keyword evidence="4 8" id="KW-0554">One-carbon metabolism</keyword>
<evidence type="ECO:0000256" key="6">
    <source>
        <dbReference type="ARBA" id="ARBA00022679"/>
    </source>
</evidence>
<dbReference type="GO" id="GO:0004372">
    <property type="term" value="F:glycine hydroxymethyltransferase activity"/>
    <property type="evidence" value="ECO:0007669"/>
    <property type="project" value="UniProtKB-UniRule"/>
</dbReference>
<comment type="pathway">
    <text evidence="8">One-carbon metabolism; tetrahydrofolate interconversion.</text>
</comment>
<comment type="subcellular location">
    <subcellularLocation>
        <location evidence="8">Cytoplasm</location>
    </subcellularLocation>
</comment>
<comment type="cofactor">
    <cofactor evidence="1 8 9">
        <name>pyridoxal 5'-phosphate</name>
        <dbReference type="ChEBI" id="CHEBI:597326"/>
    </cofactor>
</comment>
<dbReference type="UniPathway" id="UPA00193"/>
<evidence type="ECO:0000256" key="4">
    <source>
        <dbReference type="ARBA" id="ARBA00022563"/>
    </source>
</evidence>
<accession>F8EYC7</accession>
<dbReference type="FunFam" id="3.40.640.10:FF:000060">
    <property type="entry name" value="Serine hydroxymethyltransferase"/>
    <property type="match status" value="1"/>
</dbReference>
<evidence type="ECO:0000259" key="10">
    <source>
        <dbReference type="Pfam" id="PF00464"/>
    </source>
</evidence>
<evidence type="ECO:0000256" key="7">
    <source>
        <dbReference type="ARBA" id="ARBA00022898"/>
    </source>
</evidence>
<feature type="modified residue" description="N6-(pyridoxal phosphate)lysine" evidence="8 9">
    <location>
        <position position="288"/>
    </location>
</feature>
<dbReference type="InterPro" id="IPR039429">
    <property type="entry name" value="SHMT-like_dom"/>
</dbReference>
<protein>
    <recommendedName>
        <fullName evidence="8">Serine hydroxymethyltransferase</fullName>
        <shortName evidence="8">SHMT</shortName>
        <shortName evidence="8">Serine methylase</shortName>
        <ecNumber evidence="8">2.1.2.1</ecNumber>
    </recommendedName>
</protein>
<dbReference type="PANTHER" id="PTHR11680:SF35">
    <property type="entry name" value="SERINE HYDROXYMETHYLTRANSFERASE 1"/>
    <property type="match status" value="1"/>
</dbReference>
<comment type="pathway">
    <text evidence="8">Amino-acid biosynthesis; glycine biosynthesis; glycine from L-serine: step 1/1.</text>
</comment>
<dbReference type="NCBIfam" id="NF000586">
    <property type="entry name" value="PRK00011.1"/>
    <property type="match status" value="1"/>
</dbReference>
<dbReference type="EMBL" id="CP002868">
    <property type="protein sequence ID" value="AEJ18286.1"/>
    <property type="molecule type" value="Genomic_DNA"/>
</dbReference>
<feature type="binding site" evidence="8">
    <location>
        <begin position="180"/>
        <end position="182"/>
    </location>
    <ligand>
        <name>(6S)-5,6,7,8-tetrahydrofolate</name>
        <dbReference type="ChEBI" id="CHEBI:57453"/>
    </ligand>
</feature>
<dbReference type="GO" id="GO:0005829">
    <property type="term" value="C:cytosol"/>
    <property type="evidence" value="ECO:0007669"/>
    <property type="project" value="TreeGrafter"/>
</dbReference>
<dbReference type="InterPro" id="IPR015424">
    <property type="entry name" value="PyrdxlP-dep_Trfase"/>
</dbReference>
<dbReference type="PIRSF" id="PIRSF000412">
    <property type="entry name" value="SHMT"/>
    <property type="match status" value="1"/>
</dbReference>
<evidence type="ECO:0000256" key="9">
    <source>
        <dbReference type="PIRSR" id="PIRSR000412-50"/>
    </source>
</evidence>
<keyword evidence="6 8" id="KW-0808">Transferase</keyword>
<dbReference type="GO" id="GO:0019264">
    <property type="term" value="P:glycine biosynthetic process from serine"/>
    <property type="evidence" value="ECO:0007669"/>
    <property type="project" value="UniProtKB-UniRule"/>
</dbReference>
<evidence type="ECO:0000256" key="2">
    <source>
        <dbReference type="ARBA" id="ARBA00006376"/>
    </source>
</evidence>
<evidence type="ECO:0000256" key="3">
    <source>
        <dbReference type="ARBA" id="ARBA00022490"/>
    </source>
</evidence>
<feature type="domain" description="Serine hydroxymethyltransferase-like" evidence="10">
    <location>
        <begin position="35"/>
        <end position="136"/>
    </location>
</feature>
<organism evidence="11 12">
    <name type="scientific">Gracilinema caldarium (strain ATCC 51460 / DSM 7334 / H1)</name>
    <name type="common">Treponema caldarium</name>
    <dbReference type="NCBI Taxonomy" id="744872"/>
    <lineage>
        <taxon>Bacteria</taxon>
        <taxon>Pseudomonadati</taxon>
        <taxon>Spirochaetota</taxon>
        <taxon>Spirochaetia</taxon>
        <taxon>Spirochaetales</taxon>
        <taxon>Breznakiellaceae</taxon>
        <taxon>Gracilinema</taxon>
    </lineage>
</organism>
<keyword evidence="12" id="KW-1185">Reference proteome</keyword>
<evidence type="ECO:0000313" key="11">
    <source>
        <dbReference type="EMBL" id="AEJ18286.1"/>
    </source>
</evidence>
<dbReference type="Pfam" id="PF00464">
    <property type="entry name" value="SHMT"/>
    <property type="match status" value="2"/>
</dbReference>
<dbReference type="CDD" id="cd00378">
    <property type="entry name" value="SHMT"/>
    <property type="match status" value="1"/>
</dbReference>
<dbReference type="Gene3D" id="3.40.640.10">
    <property type="entry name" value="Type I PLP-dependent aspartate aminotransferase-like (Major domain)"/>
    <property type="match status" value="1"/>
</dbReference>
<dbReference type="InterPro" id="IPR049943">
    <property type="entry name" value="Ser_HO-MeTrfase-like"/>
</dbReference>
<comment type="similarity">
    <text evidence="2 8">Belongs to the SHMT family.</text>
</comment>
<dbReference type="Gene3D" id="3.90.1150.10">
    <property type="entry name" value="Aspartate Aminotransferase, domain 1"/>
    <property type="match status" value="1"/>
</dbReference>
<evidence type="ECO:0000256" key="5">
    <source>
        <dbReference type="ARBA" id="ARBA00022605"/>
    </source>
</evidence>
<proteinExistence type="inferred from homology"/>
<dbReference type="EC" id="2.1.2.1" evidence="8"/>
<dbReference type="HOGENOM" id="CLU_022477_2_1_12"/>
<dbReference type="HAMAP" id="MF_00051">
    <property type="entry name" value="SHMT"/>
    <property type="match status" value="1"/>
</dbReference>
<feature type="site" description="Plays an important role in substrate specificity" evidence="8">
    <location>
        <position position="287"/>
    </location>
</feature>
<name>F8EYC7_GRAC1</name>
<dbReference type="InterPro" id="IPR015422">
    <property type="entry name" value="PyrdxlP-dep_Trfase_small"/>
</dbReference>
<keyword evidence="3 8" id="KW-0963">Cytoplasm</keyword>
<dbReference type="OrthoDB" id="9803846at2"/>
<dbReference type="AlphaFoldDB" id="F8EYC7"/>
<dbReference type="InterPro" id="IPR019798">
    <property type="entry name" value="Ser_HO-MeTrfase_PLP_BS"/>
</dbReference>
<dbReference type="PROSITE" id="PS00096">
    <property type="entry name" value="SHMT"/>
    <property type="match status" value="1"/>
</dbReference>
<sequence>MQKNPVALYLSKTPPDKIDTALLAYLCNLQETAQVAPEIAASIVKELENQRKRVKLIASENYCSMAVQLAMGNLLTDKYAEGMPNHRFYAGNENVDAIESLAAEEACKVFGAEYANVQPHCGADANLLAYWAILATRVEAPALEKYGETNLYKLTDEQWKELKTALGNQKLLGLDYYSGGHLTHGYRYNVSARMFDVYSYTVSKETGLLDYDNIEKKALEIRPLILLAGYSAYPRKINFRRMREIADKVGAVFMVDMAHFAGLVAGKVFTGDYNPIPFAHVVTTTTHKTLRGPRAGLVLSTKEFAEALDKGCPLTMGGPLPHVIAAKAVAFREAGSPAFQDYAHRIVENSQALAAACMKGGLEVLTGGTDNHLFLVNVRNLGITGRQAESALHECGITLNRNSLPFDPNGPWYTSGLRIGTAAVTTLGMGNKEMEELGAIISLVLKGTKPTPDTKDPSKPSKAKYEVQADVKMEALKRVAALLSRFPVYPELDLELLKAAFVNT</sequence>
<reference evidence="12" key="1">
    <citation type="journal article" date="2013" name="Stand. Genomic Sci.">
        <title>Genome sequence of the thermophilic fresh-water bacterium Spirochaeta caldaria type strain (H1(T)), reclassification of Spirochaeta caldaria, Spirochaeta stenostrepta, and Spirochaeta zuelzerae in the genus Treponema as Treponema caldaria comb. nov., Treponema stenostrepta comb. nov., and Treponema zuelzerae comb. nov., and emendation of the genus Treponema.</title>
        <authorList>
            <person name="Abt B."/>
            <person name="Goker M."/>
            <person name="Scheuner C."/>
            <person name="Han C."/>
            <person name="Lu M."/>
            <person name="Misra M."/>
            <person name="Lapidus A."/>
            <person name="Nolan M."/>
            <person name="Lucas S."/>
            <person name="Hammon N."/>
            <person name="Deshpande S."/>
            <person name="Cheng J.F."/>
            <person name="Tapia R."/>
            <person name="Goodwin L.A."/>
            <person name="Pitluck S."/>
            <person name="Liolios K."/>
            <person name="Pagani I."/>
            <person name="Ivanova N."/>
            <person name="Mavromatis K."/>
            <person name="Mikhailova N."/>
            <person name="Huntemann M."/>
            <person name="Pati A."/>
            <person name="Chen A."/>
            <person name="Palaniappan K."/>
            <person name="Land M."/>
            <person name="Hauser L."/>
            <person name="Jeffries C.D."/>
            <person name="Rohde M."/>
            <person name="Spring S."/>
            <person name="Gronow S."/>
            <person name="Detter J.C."/>
            <person name="Bristow J."/>
            <person name="Eisen J.A."/>
            <person name="Markowitz V."/>
            <person name="Hugenholtz P."/>
            <person name="Kyrpides N.C."/>
            <person name="Woyke T."/>
            <person name="Klenk H.P."/>
        </authorList>
    </citation>
    <scope>NUCLEOTIDE SEQUENCE</scope>
    <source>
        <strain evidence="12">ATCC 51460 / DSM 7334 / H1</strain>
    </source>
</reference>
<dbReference type="KEGG" id="scd:Spica_0118"/>
<dbReference type="InterPro" id="IPR015421">
    <property type="entry name" value="PyrdxlP-dep_Trfase_major"/>
</dbReference>
<keyword evidence="5 8" id="KW-0028">Amino-acid biosynthesis</keyword>
<evidence type="ECO:0000256" key="1">
    <source>
        <dbReference type="ARBA" id="ARBA00001933"/>
    </source>
</evidence>
<dbReference type="GO" id="GO:0030170">
    <property type="term" value="F:pyridoxal phosphate binding"/>
    <property type="evidence" value="ECO:0007669"/>
    <property type="project" value="UniProtKB-UniRule"/>
</dbReference>
<gene>
    <name evidence="8" type="primary">glyA</name>
    <name evidence="11" type="ordered locus">Spica_0118</name>
</gene>
<dbReference type="InterPro" id="IPR001085">
    <property type="entry name" value="Ser_HO-MeTrfase"/>
</dbReference>
<dbReference type="PANTHER" id="PTHR11680">
    <property type="entry name" value="SERINE HYDROXYMETHYLTRANSFERASE"/>
    <property type="match status" value="1"/>
</dbReference>
<dbReference type="STRING" id="744872.Spica_0118"/>
<feature type="domain" description="Serine hydroxymethyltransferase-like" evidence="10">
    <location>
        <begin position="168"/>
        <end position="441"/>
    </location>
</feature>
<evidence type="ECO:0000313" key="12">
    <source>
        <dbReference type="Proteomes" id="UP000000503"/>
    </source>
</evidence>
<dbReference type="GO" id="GO:0035999">
    <property type="term" value="P:tetrahydrofolate interconversion"/>
    <property type="evidence" value="ECO:0007669"/>
    <property type="project" value="UniProtKB-UniRule"/>
</dbReference>
<dbReference type="SUPFAM" id="SSF53383">
    <property type="entry name" value="PLP-dependent transferases"/>
    <property type="match status" value="1"/>
</dbReference>
<dbReference type="eggNOG" id="COG0112">
    <property type="taxonomic scope" value="Bacteria"/>
</dbReference>
<comment type="function">
    <text evidence="8">Catalyzes the reversible interconversion of serine and glycine with tetrahydrofolate (THF) serving as the one-carbon carrier. This reaction serves as the major source of one-carbon groups required for the biosynthesis of purines, thymidylate, methionine, and other important biomolecules. Also exhibits THF-independent aldolase activity toward beta-hydroxyamino acids, producing glycine and aldehydes, via a retro-aldol mechanism.</text>
</comment>
<dbReference type="Proteomes" id="UP000000503">
    <property type="component" value="Chromosome"/>
</dbReference>
<evidence type="ECO:0000256" key="8">
    <source>
        <dbReference type="HAMAP-Rule" id="MF_00051"/>
    </source>
</evidence>
<keyword evidence="7 8" id="KW-0663">Pyridoxal phosphate</keyword>
<dbReference type="UniPathway" id="UPA00288">
    <property type="reaction ID" value="UER01023"/>
</dbReference>